<dbReference type="Pfam" id="PF03798">
    <property type="entry name" value="TRAM_LAG1_CLN8"/>
    <property type="match status" value="1"/>
</dbReference>
<evidence type="ECO:0000313" key="12">
    <source>
        <dbReference type="EMBL" id="OTF75590.1"/>
    </source>
</evidence>
<keyword evidence="13" id="KW-1185">Reference proteome</keyword>
<dbReference type="InterPro" id="IPR016447">
    <property type="entry name" value="Translocation_assoc_membrane"/>
</dbReference>
<dbReference type="EMBL" id="MUJZ01041195">
    <property type="protein sequence ID" value="OTF75590.1"/>
    <property type="molecule type" value="Genomic_DNA"/>
</dbReference>
<reference evidence="12 13" key="1">
    <citation type="submission" date="2017-03" db="EMBL/GenBank/DDBJ databases">
        <title>Genome Survey of Euroglyphus maynei.</title>
        <authorList>
            <person name="Arlian L.G."/>
            <person name="Morgan M.S."/>
            <person name="Rider S.D."/>
        </authorList>
    </citation>
    <scope>NUCLEOTIDE SEQUENCE [LARGE SCALE GENOMIC DNA]</scope>
    <source>
        <strain evidence="12">Arlian Lab</strain>
        <tissue evidence="12">Whole body</tissue>
    </source>
</reference>
<evidence type="ECO:0000256" key="3">
    <source>
        <dbReference type="ARBA" id="ARBA00022448"/>
    </source>
</evidence>
<keyword evidence="3" id="KW-0813">Transport</keyword>
<dbReference type="Proteomes" id="UP000194236">
    <property type="component" value="Unassembled WGS sequence"/>
</dbReference>
<feature type="transmembrane region" description="Helical" evidence="10">
    <location>
        <begin position="83"/>
        <end position="104"/>
    </location>
</feature>
<evidence type="ECO:0000256" key="10">
    <source>
        <dbReference type="SAM" id="Phobius"/>
    </source>
</evidence>
<dbReference type="GO" id="GO:0045048">
    <property type="term" value="P:protein insertion into ER membrane"/>
    <property type="evidence" value="ECO:0007669"/>
    <property type="project" value="TreeGrafter"/>
</dbReference>
<evidence type="ECO:0000259" key="11">
    <source>
        <dbReference type="PROSITE" id="PS50922"/>
    </source>
</evidence>
<evidence type="ECO:0000256" key="5">
    <source>
        <dbReference type="ARBA" id="ARBA00022927"/>
    </source>
</evidence>
<evidence type="ECO:0000256" key="8">
    <source>
        <dbReference type="PROSITE-ProRule" id="PRU00205"/>
    </source>
</evidence>
<feature type="region of interest" description="Disordered" evidence="9">
    <location>
        <begin position="159"/>
        <end position="179"/>
    </location>
</feature>
<evidence type="ECO:0000256" key="9">
    <source>
        <dbReference type="SAM" id="MobiDB-lite"/>
    </source>
</evidence>
<evidence type="ECO:0000313" key="13">
    <source>
        <dbReference type="Proteomes" id="UP000194236"/>
    </source>
</evidence>
<keyword evidence="4 8" id="KW-0812">Transmembrane</keyword>
<dbReference type="GO" id="GO:0005789">
    <property type="term" value="C:endoplasmic reticulum membrane"/>
    <property type="evidence" value="ECO:0007669"/>
    <property type="project" value="TreeGrafter"/>
</dbReference>
<dbReference type="PANTHER" id="PTHR12371:SF11">
    <property type="entry name" value="TRANSLOCATING CHAIN-ASSOCIATED MEMBRANE PROTEIN"/>
    <property type="match status" value="1"/>
</dbReference>
<organism evidence="12 13">
    <name type="scientific">Euroglyphus maynei</name>
    <name type="common">Mayne's house dust mite</name>
    <dbReference type="NCBI Taxonomy" id="6958"/>
    <lineage>
        <taxon>Eukaryota</taxon>
        <taxon>Metazoa</taxon>
        <taxon>Ecdysozoa</taxon>
        <taxon>Arthropoda</taxon>
        <taxon>Chelicerata</taxon>
        <taxon>Arachnida</taxon>
        <taxon>Acari</taxon>
        <taxon>Acariformes</taxon>
        <taxon>Sarcoptiformes</taxon>
        <taxon>Astigmata</taxon>
        <taxon>Psoroptidia</taxon>
        <taxon>Analgoidea</taxon>
        <taxon>Pyroglyphidae</taxon>
        <taxon>Pyroglyphinae</taxon>
        <taxon>Euroglyphus</taxon>
    </lineage>
</organism>
<name>A0A1Y3B443_EURMA</name>
<comment type="similarity">
    <text evidence="2">Belongs to the TRAM family.</text>
</comment>
<evidence type="ECO:0000256" key="4">
    <source>
        <dbReference type="ARBA" id="ARBA00022692"/>
    </source>
</evidence>
<evidence type="ECO:0000256" key="6">
    <source>
        <dbReference type="ARBA" id="ARBA00022989"/>
    </source>
</evidence>
<feature type="non-terminal residue" evidence="12">
    <location>
        <position position="1"/>
    </location>
</feature>
<sequence length="179" mass="20473">FTRVALYLSLIHYLSESFFHLSQLLNFSNKTKLFSYVFNIWNVIFVLVRLLSISLSVLTFWYGFAATSSPSVDFATGNFNTPLIRLLCLAPIGFLQAWMMLNFITFHLQRLRERAAEIARRKKNALQQRPQKMLDADLNDLPEVDQQQSTDTNQISIAAVTNNSTKLHSPKSSGKLKVK</sequence>
<dbReference type="PROSITE" id="PS50922">
    <property type="entry name" value="TLC"/>
    <property type="match status" value="1"/>
</dbReference>
<proteinExistence type="inferred from homology"/>
<keyword evidence="7 8" id="KW-0472">Membrane</keyword>
<keyword evidence="5" id="KW-0653">Protein transport</keyword>
<feature type="compositionally biased region" description="Polar residues" evidence="9">
    <location>
        <begin position="159"/>
        <end position="172"/>
    </location>
</feature>
<dbReference type="PANTHER" id="PTHR12371">
    <property type="entry name" value="TRANSLOCATION ASSOCIATED MEMBRANE PROTEIN"/>
    <property type="match status" value="1"/>
</dbReference>
<accession>A0A1Y3B443</accession>
<evidence type="ECO:0000256" key="7">
    <source>
        <dbReference type="ARBA" id="ARBA00023136"/>
    </source>
</evidence>
<gene>
    <name evidence="12" type="ORF">BLA29_010251</name>
</gene>
<dbReference type="AlphaFoldDB" id="A0A1Y3B443"/>
<dbReference type="InterPro" id="IPR006634">
    <property type="entry name" value="TLC-dom"/>
</dbReference>
<comment type="subcellular location">
    <subcellularLocation>
        <location evidence="1">Membrane</location>
        <topology evidence="1">Multi-pass membrane protein</topology>
    </subcellularLocation>
</comment>
<comment type="caution">
    <text evidence="12">The sequence shown here is derived from an EMBL/GenBank/DDBJ whole genome shotgun (WGS) entry which is preliminary data.</text>
</comment>
<feature type="domain" description="TLC" evidence="11">
    <location>
        <begin position="1"/>
        <end position="116"/>
    </location>
</feature>
<evidence type="ECO:0000256" key="2">
    <source>
        <dbReference type="ARBA" id="ARBA00005999"/>
    </source>
</evidence>
<dbReference type="OrthoDB" id="3053196at2759"/>
<keyword evidence="6 10" id="KW-1133">Transmembrane helix</keyword>
<protein>
    <recommendedName>
        <fullName evidence="11">TLC domain-containing protein</fullName>
    </recommendedName>
</protein>
<feature type="transmembrane region" description="Helical" evidence="10">
    <location>
        <begin position="39"/>
        <end position="63"/>
    </location>
</feature>
<dbReference type="GO" id="GO:0006616">
    <property type="term" value="P:SRP-dependent cotranslational protein targeting to membrane, translocation"/>
    <property type="evidence" value="ECO:0007669"/>
    <property type="project" value="InterPro"/>
</dbReference>
<evidence type="ECO:0000256" key="1">
    <source>
        <dbReference type="ARBA" id="ARBA00004141"/>
    </source>
</evidence>